<dbReference type="AlphaFoldDB" id="A0A5J9SH63"/>
<comment type="caution">
    <text evidence="1">The sequence shown here is derived from an EMBL/GenBank/DDBJ whole genome shotgun (WGS) entry which is preliminary data.</text>
</comment>
<sequence length="66" mass="7631">MEPIIVMQLEKNFHELDAFYERVIDEHIDKRGFSKEVDSWLTCFSTCTATRFTGARSAAVTRSKES</sequence>
<reference evidence="1 2" key="1">
    <citation type="journal article" date="2019" name="Sci. Rep.">
        <title>A high-quality genome of Eragrostis curvula grass provides insights into Poaceae evolution and supports new strategies to enhance forage quality.</title>
        <authorList>
            <person name="Carballo J."/>
            <person name="Santos B.A.C.M."/>
            <person name="Zappacosta D."/>
            <person name="Garbus I."/>
            <person name="Selva J.P."/>
            <person name="Gallo C.A."/>
            <person name="Diaz A."/>
            <person name="Albertini E."/>
            <person name="Caccamo M."/>
            <person name="Echenique V."/>
        </authorList>
    </citation>
    <scope>NUCLEOTIDE SEQUENCE [LARGE SCALE GENOMIC DNA]</scope>
    <source>
        <strain evidence="2">cv. Victoria</strain>
        <tissue evidence="1">Leaf</tissue>
    </source>
</reference>
<keyword evidence="2" id="KW-1185">Reference proteome</keyword>
<accession>A0A5J9SH63</accession>
<evidence type="ECO:0000313" key="2">
    <source>
        <dbReference type="Proteomes" id="UP000324897"/>
    </source>
</evidence>
<feature type="non-terminal residue" evidence="1">
    <location>
        <position position="1"/>
    </location>
</feature>
<proteinExistence type="predicted"/>
<evidence type="ECO:0000313" key="1">
    <source>
        <dbReference type="EMBL" id="TVT98581.1"/>
    </source>
</evidence>
<dbReference type="EMBL" id="RWGY01000836">
    <property type="protein sequence ID" value="TVT98581.1"/>
    <property type="molecule type" value="Genomic_DNA"/>
</dbReference>
<dbReference type="Gramene" id="TVT98581">
    <property type="protein sequence ID" value="TVT98581"/>
    <property type="gene ID" value="EJB05_56108"/>
</dbReference>
<organism evidence="1 2">
    <name type="scientific">Eragrostis curvula</name>
    <name type="common">weeping love grass</name>
    <dbReference type="NCBI Taxonomy" id="38414"/>
    <lineage>
        <taxon>Eukaryota</taxon>
        <taxon>Viridiplantae</taxon>
        <taxon>Streptophyta</taxon>
        <taxon>Embryophyta</taxon>
        <taxon>Tracheophyta</taxon>
        <taxon>Spermatophyta</taxon>
        <taxon>Magnoliopsida</taxon>
        <taxon>Liliopsida</taxon>
        <taxon>Poales</taxon>
        <taxon>Poaceae</taxon>
        <taxon>PACMAD clade</taxon>
        <taxon>Chloridoideae</taxon>
        <taxon>Eragrostideae</taxon>
        <taxon>Eragrostidinae</taxon>
        <taxon>Eragrostis</taxon>
    </lineage>
</organism>
<dbReference type="Proteomes" id="UP000324897">
    <property type="component" value="Unassembled WGS sequence"/>
</dbReference>
<name>A0A5J9SH63_9POAL</name>
<protein>
    <submittedName>
        <fullName evidence="1">Uncharacterized protein</fullName>
    </submittedName>
</protein>
<gene>
    <name evidence="1" type="ORF">EJB05_56108</name>
</gene>